<feature type="transmembrane region" description="Helical" evidence="5">
    <location>
        <begin position="276"/>
        <end position="294"/>
    </location>
</feature>
<evidence type="ECO:0000259" key="6">
    <source>
        <dbReference type="PROSITE" id="PS51012"/>
    </source>
</evidence>
<feature type="domain" description="ABC transmembrane type-2" evidence="6">
    <location>
        <begin position="124"/>
        <end position="354"/>
    </location>
</feature>
<dbReference type="STRING" id="1330330.IX53_06690"/>
<dbReference type="RefSeq" id="WP_047754689.1">
    <property type="nucleotide sequence ID" value="NZ_CAJUHA010000014.1"/>
</dbReference>
<dbReference type="PANTHER" id="PTHR43027:SF1">
    <property type="entry name" value="DOXORUBICIN RESISTANCE ABC TRANSPORTER PERMEASE PROTEIN DRRC-RELATED"/>
    <property type="match status" value="1"/>
</dbReference>
<dbReference type="InterPro" id="IPR013525">
    <property type="entry name" value="ABC2_TM"/>
</dbReference>
<proteinExistence type="inferred from homology"/>
<dbReference type="PROSITE" id="PS51012">
    <property type="entry name" value="ABC_TM2"/>
    <property type="match status" value="1"/>
</dbReference>
<evidence type="ECO:0000256" key="1">
    <source>
        <dbReference type="ARBA" id="ARBA00004141"/>
    </source>
</evidence>
<dbReference type="OrthoDB" id="9809699at2"/>
<dbReference type="GO" id="GO:0140359">
    <property type="term" value="F:ABC-type transporter activity"/>
    <property type="evidence" value="ECO:0007669"/>
    <property type="project" value="InterPro"/>
</dbReference>
<keyword evidence="3 5" id="KW-1133">Transmembrane helix</keyword>
<dbReference type="PATRIC" id="fig|1330330.3.peg.1356"/>
<dbReference type="AlphaFoldDB" id="A0A0G2ZDB4"/>
<organism evidence="7 8">
    <name type="scientific">Kosmotoga pacifica</name>
    <dbReference type="NCBI Taxonomy" id="1330330"/>
    <lineage>
        <taxon>Bacteria</taxon>
        <taxon>Thermotogati</taxon>
        <taxon>Thermotogota</taxon>
        <taxon>Thermotogae</taxon>
        <taxon>Kosmotogales</taxon>
        <taxon>Kosmotogaceae</taxon>
        <taxon>Kosmotoga</taxon>
    </lineage>
</organism>
<dbReference type="Pfam" id="PF12698">
    <property type="entry name" value="ABC2_membrane_3"/>
    <property type="match status" value="1"/>
</dbReference>
<protein>
    <recommendedName>
        <fullName evidence="5">Transport permease protein</fullName>
    </recommendedName>
</protein>
<keyword evidence="8" id="KW-1185">Reference proteome</keyword>
<evidence type="ECO:0000313" key="8">
    <source>
        <dbReference type="Proteomes" id="UP000035159"/>
    </source>
</evidence>
<gene>
    <name evidence="7" type="ORF">IX53_06690</name>
</gene>
<evidence type="ECO:0000256" key="5">
    <source>
        <dbReference type="RuleBase" id="RU361157"/>
    </source>
</evidence>
<dbReference type="InterPro" id="IPR052902">
    <property type="entry name" value="ABC-2_transporter"/>
</dbReference>
<name>A0A0G2ZDB4_9BACT</name>
<keyword evidence="5" id="KW-1003">Cell membrane</keyword>
<feature type="transmembrane region" description="Helical" evidence="5">
    <location>
        <begin position="160"/>
        <end position="182"/>
    </location>
</feature>
<feature type="transmembrane region" description="Helical" evidence="5">
    <location>
        <begin position="328"/>
        <end position="351"/>
    </location>
</feature>
<dbReference type="Proteomes" id="UP000035159">
    <property type="component" value="Chromosome"/>
</dbReference>
<comment type="subcellular location">
    <subcellularLocation>
        <location evidence="5">Cell membrane</location>
        <topology evidence="5">Multi-pass membrane protein</topology>
    </subcellularLocation>
    <subcellularLocation>
        <location evidence="1">Membrane</location>
        <topology evidence="1">Multi-pass membrane protein</topology>
    </subcellularLocation>
</comment>
<dbReference type="KEGG" id="kpf:IX53_06690"/>
<dbReference type="GO" id="GO:0043190">
    <property type="term" value="C:ATP-binding cassette (ABC) transporter complex"/>
    <property type="evidence" value="ECO:0007669"/>
    <property type="project" value="InterPro"/>
</dbReference>
<evidence type="ECO:0000256" key="2">
    <source>
        <dbReference type="ARBA" id="ARBA00022692"/>
    </source>
</evidence>
<evidence type="ECO:0000313" key="7">
    <source>
        <dbReference type="EMBL" id="AKI97554.1"/>
    </source>
</evidence>
<accession>A0A0G2ZDB4</accession>
<dbReference type="InterPro" id="IPR047817">
    <property type="entry name" value="ABC2_TM_bact-type"/>
</dbReference>
<feature type="transmembrane region" description="Helical" evidence="5">
    <location>
        <begin position="239"/>
        <end position="264"/>
    </location>
</feature>
<dbReference type="PRINTS" id="PR00164">
    <property type="entry name" value="ABC2TRNSPORT"/>
</dbReference>
<keyword evidence="5" id="KW-0813">Transport</keyword>
<feature type="transmembrane region" description="Helical" evidence="5">
    <location>
        <begin position="25"/>
        <end position="44"/>
    </location>
</feature>
<dbReference type="PANTHER" id="PTHR43027">
    <property type="entry name" value="DOXORUBICIN RESISTANCE ABC TRANSPORTER PERMEASE PROTEIN DRRC-RELATED"/>
    <property type="match status" value="1"/>
</dbReference>
<keyword evidence="4 5" id="KW-0472">Membrane</keyword>
<feature type="transmembrane region" description="Helical" evidence="5">
    <location>
        <begin position="202"/>
        <end position="227"/>
    </location>
</feature>
<reference evidence="7 8" key="1">
    <citation type="submission" date="2015-04" db="EMBL/GenBank/DDBJ databases">
        <title>Complete Genome Sequence of Kosmotoga pacifica SLHLJ1.</title>
        <authorList>
            <person name="Jiang L.J."/>
            <person name="Shao Z.Z."/>
            <person name="Jebbar M."/>
        </authorList>
    </citation>
    <scope>NUCLEOTIDE SEQUENCE [LARGE SCALE GENOMIC DNA]</scope>
    <source>
        <strain evidence="7 8">SLHLJ1</strain>
    </source>
</reference>
<comment type="similarity">
    <text evidence="5">Belongs to the ABC-2 integral membrane protein family.</text>
</comment>
<dbReference type="InterPro" id="IPR000412">
    <property type="entry name" value="ABC_2_transport"/>
</dbReference>
<evidence type="ECO:0000256" key="3">
    <source>
        <dbReference type="ARBA" id="ARBA00022989"/>
    </source>
</evidence>
<dbReference type="EMBL" id="CP011232">
    <property type="protein sequence ID" value="AKI97554.1"/>
    <property type="molecule type" value="Genomic_DNA"/>
</dbReference>
<evidence type="ECO:0000256" key="4">
    <source>
        <dbReference type="ARBA" id="ARBA00023136"/>
    </source>
</evidence>
<sequence>MNKLKQLWRVFIAFLKESFRNRVEFFFGLMLPVLFLVMFGYIFGGEENVSSLKVGLFSSDSESISWITDVGGFEFITFASTESMMKALNNIEIGLALQLSSGELTFYKVQGNPSLEGEIAIAQSAIVAAIEAHLNDVEPVITVKKTAVSSGIFMATGSDYIMSGVIGISILSSGMFAVISLFGRYRKKGILDRFRATPMDPIIFVLGSTFTRFLMSLFSVVVIMFINRILFNSKIRPDWLPLIVVIICSTLGMMALGLLLVLIFKEPQSAQSAGDVLFFLMTFASGIYFPIAFLPEFLKKVSLVLPVTHTVRLIRSTMGIIEVNRLEFLSVNIIFAVVGMLLLITVSRLFLRAR</sequence>
<keyword evidence="2 5" id="KW-0812">Transmembrane</keyword>